<protein>
    <submittedName>
        <fullName evidence="2">Uncharacterized protein</fullName>
    </submittedName>
</protein>
<comment type="caution">
    <text evidence="2">The sequence shown here is derived from an EMBL/GenBank/DDBJ whole genome shotgun (WGS) entry which is preliminary data.</text>
</comment>
<evidence type="ECO:0000313" key="3">
    <source>
        <dbReference type="Proteomes" id="UP000037035"/>
    </source>
</evidence>
<evidence type="ECO:0000256" key="1">
    <source>
        <dbReference type="SAM" id="MobiDB-lite"/>
    </source>
</evidence>
<name>A0A0L6UIR6_9BASI</name>
<organism evidence="2 3">
    <name type="scientific">Puccinia sorghi</name>
    <dbReference type="NCBI Taxonomy" id="27349"/>
    <lineage>
        <taxon>Eukaryota</taxon>
        <taxon>Fungi</taxon>
        <taxon>Dikarya</taxon>
        <taxon>Basidiomycota</taxon>
        <taxon>Pucciniomycotina</taxon>
        <taxon>Pucciniomycetes</taxon>
        <taxon>Pucciniales</taxon>
        <taxon>Pucciniaceae</taxon>
        <taxon>Puccinia</taxon>
    </lineage>
</organism>
<accession>A0A0L6UIR6</accession>
<dbReference type="AlphaFoldDB" id="A0A0L6UIR6"/>
<reference evidence="2 3" key="1">
    <citation type="submission" date="2015-08" db="EMBL/GenBank/DDBJ databases">
        <title>Next Generation Sequencing and Analysis of the Genome of Puccinia sorghi L Schw, the Causal Agent of Maize Common Rust.</title>
        <authorList>
            <person name="Rochi L."/>
            <person name="Burguener G."/>
            <person name="Darino M."/>
            <person name="Turjanski A."/>
            <person name="Kreff E."/>
            <person name="Dieguez M.J."/>
            <person name="Sacco F."/>
        </authorList>
    </citation>
    <scope>NUCLEOTIDE SEQUENCE [LARGE SCALE GENOMIC DNA]</scope>
    <source>
        <strain evidence="2 3">RO10H11247</strain>
    </source>
</reference>
<evidence type="ECO:0000313" key="2">
    <source>
        <dbReference type="EMBL" id="KNZ48429.1"/>
    </source>
</evidence>
<dbReference type="EMBL" id="LAVV01010918">
    <property type="protein sequence ID" value="KNZ48429.1"/>
    <property type="molecule type" value="Genomic_DNA"/>
</dbReference>
<sequence>MWAPPCGGWCLEAGWQHSGKTNRGITCNNTTTKTSIMKGKSNEQADNNKWRRIQDTLISADKLSRGEIFGLYISKQVYVGIPLELAGVIHQDLVPMVPTWPLGLMQKSMDMKFLPNNQQKETLYNTRRPMIQVRDPMPLSPALPKKKGESPQDNPDCGNEGSNLPTY</sequence>
<dbReference type="Proteomes" id="UP000037035">
    <property type="component" value="Unassembled WGS sequence"/>
</dbReference>
<keyword evidence="3" id="KW-1185">Reference proteome</keyword>
<dbReference type="VEuPathDB" id="FungiDB:VP01_567g8"/>
<feature type="region of interest" description="Disordered" evidence="1">
    <location>
        <begin position="133"/>
        <end position="167"/>
    </location>
</feature>
<gene>
    <name evidence="2" type="ORF">VP01_567g8</name>
</gene>
<proteinExistence type="predicted"/>